<dbReference type="Gene3D" id="3.40.50.720">
    <property type="entry name" value="NAD(P)-binding Rossmann-like Domain"/>
    <property type="match status" value="1"/>
</dbReference>
<dbReference type="KEGG" id="ptaw:DW352_01360"/>
<dbReference type="InterPro" id="IPR011032">
    <property type="entry name" value="GroES-like_sf"/>
</dbReference>
<keyword evidence="2" id="KW-0560">Oxidoreductase</keyword>
<evidence type="ECO:0000256" key="1">
    <source>
        <dbReference type="ARBA" id="ARBA00022857"/>
    </source>
</evidence>
<sequence length="323" mass="33417">MGKAVQMIGPGGVDRLALVDAPEQMPGQGLVRIRHEAIGANFIDIYHRTGLYPLPYPAVLGIEGAGVVEAVGDDVTEWRVGDRAAYAGAPVGAYATTRLLPVARLVRLPDDVAARTAAATIFKGLTAHMLLTETYCVSAGDILLVHAAAGGLGGLLVRWAKHIGATVIGTAGSPAKAAVARAHGADHVIVGRDADIVAEVGKLTQGRGVDFAIDGIGGDMLRQTLACVRRFGTVASTGQAAGPIPPLDLEELGPVRSLSLARPSIMGYTADMDRYHRAAQALMAVMRAGIVADIGGEYPLAQADRAQADLETGRTTGSLILLP</sequence>
<dbReference type="GO" id="GO:0035925">
    <property type="term" value="F:mRNA 3'-UTR AU-rich region binding"/>
    <property type="evidence" value="ECO:0007669"/>
    <property type="project" value="TreeGrafter"/>
</dbReference>
<dbReference type="InterPro" id="IPR013154">
    <property type="entry name" value="ADH-like_N"/>
</dbReference>
<evidence type="ECO:0000259" key="3">
    <source>
        <dbReference type="SMART" id="SM00829"/>
    </source>
</evidence>
<keyword evidence="1" id="KW-0521">NADP</keyword>
<reference evidence="4 5" key="1">
    <citation type="submission" date="2018-07" db="EMBL/GenBank/DDBJ databases">
        <authorList>
            <person name="Quirk P.G."/>
            <person name="Krulwich T.A."/>
        </authorList>
    </citation>
    <scope>NUCLEOTIDE SEQUENCE [LARGE SCALE GENOMIC DNA]</scope>
    <source>
        <strain evidence="4 5">CC-BB4</strain>
    </source>
</reference>
<protein>
    <submittedName>
        <fullName evidence="4">Quinone oxidoreductase</fullName>
    </submittedName>
</protein>
<dbReference type="InterPro" id="IPR036291">
    <property type="entry name" value="NAD(P)-bd_dom_sf"/>
</dbReference>
<accession>A0A345ZQT3</accession>
<evidence type="ECO:0000313" key="5">
    <source>
        <dbReference type="Proteomes" id="UP000254889"/>
    </source>
</evidence>
<dbReference type="PANTHER" id="PTHR48106">
    <property type="entry name" value="QUINONE OXIDOREDUCTASE PIG3-RELATED"/>
    <property type="match status" value="1"/>
</dbReference>
<dbReference type="InterPro" id="IPR020843">
    <property type="entry name" value="ER"/>
</dbReference>
<organism evidence="4 5">
    <name type="scientific">Pseudolabrys taiwanensis</name>
    <dbReference type="NCBI Taxonomy" id="331696"/>
    <lineage>
        <taxon>Bacteria</taxon>
        <taxon>Pseudomonadati</taxon>
        <taxon>Pseudomonadota</taxon>
        <taxon>Alphaproteobacteria</taxon>
        <taxon>Hyphomicrobiales</taxon>
        <taxon>Xanthobacteraceae</taxon>
        <taxon>Pseudolabrys</taxon>
    </lineage>
</organism>
<dbReference type="EMBL" id="CP031417">
    <property type="protein sequence ID" value="AXK79280.1"/>
    <property type="molecule type" value="Genomic_DNA"/>
</dbReference>
<dbReference type="PANTHER" id="PTHR48106:SF13">
    <property type="entry name" value="QUINONE OXIDOREDUCTASE-RELATED"/>
    <property type="match status" value="1"/>
</dbReference>
<dbReference type="GO" id="GO:0003960">
    <property type="term" value="F:quinone reductase (NADPH) activity"/>
    <property type="evidence" value="ECO:0007669"/>
    <property type="project" value="InterPro"/>
</dbReference>
<keyword evidence="5" id="KW-1185">Reference proteome</keyword>
<dbReference type="InterPro" id="IPR047618">
    <property type="entry name" value="QOR-like"/>
</dbReference>
<dbReference type="RefSeq" id="WP_115687816.1">
    <property type="nucleotide sequence ID" value="NZ_CP031417.1"/>
</dbReference>
<dbReference type="AlphaFoldDB" id="A0A345ZQT3"/>
<dbReference type="Pfam" id="PF08240">
    <property type="entry name" value="ADH_N"/>
    <property type="match status" value="1"/>
</dbReference>
<dbReference type="Pfam" id="PF00107">
    <property type="entry name" value="ADH_zinc_N"/>
    <property type="match status" value="1"/>
</dbReference>
<dbReference type="OrthoDB" id="9805883at2"/>
<name>A0A345ZQT3_9HYPH</name>
<dbReference type="GO" id="GO:0005829">
    <property type="term" value="C:cytosol"/>
    <property type="evidence" value="ECO:0007669"/>
    <property type="project" value="TreeGrafter"/>
</dbReference>
<dbReference type="SUPFAM" id="SSF51735">
    <property type="entry name" value="NAD(P)-binding Rossmann-fold domains"/>
    <property type="match status" value="1"/>
</dbReference>
<gene>
    <name evidence="4" type="ORF">DW352_01360</name>
</gene>
<evidence type="ECO:0000256" key="2">
    <source>
        <dbReference type="ARBA" id="ARBA00023002"/>
    </source>
</evidence>
<proteinExistence type="predicted"/>
<feature type="domain" description="Enoyl reductase (ER)" evidence="3">
    <location>
        <begin position="11"/>
        <end position="321"/>
    </location>
</feature>
<dbReference type="CDD" id="cd05286">
    <property type="entry name" value="QOR2"/>
    <property type="match status" value="1"/>
</dbReference>
<evidence type="ECO:0000313" key="4">
    <source>
        <dbReference type="EMBL" id="AXK79280.1"/>
    </source>
</evidence>
<dbReference type="SUPFAM" id="SSF50129">
    <property type="entry name" value="GroES-like"/>
    <property type="match status" value="1"/>
</dbReference>
<dbReference type="Proteomes" id="UP000254889">
    <property type="component" value="Chromosome"/>
</dbReference>
<dbReference type="Gene3D" id="3.90.180.10">
    <property type="entry name" value="Medium-chain alcohol dehydrogenases, catalytic domain"/>
    <property type="match status" value="1"/>
</dbReference>
<dbReference type="InterPro" id="IPR013149">
    <property type="entry name" value="ADH-like_C"/>
</dbReference>
<dbReference type="GO" id="GO:0070402">
    <property type="term" value="F:NADPH binding"/>
    <property type="evidence" value="ECO:0007669"/>
    <property type="project" value="TreeGrafter"/>
</dbReference>
<dbReference type="SMART" id="SM00829">
    <property type="entry name" value="PKS_ER"/>
    <property type="match status" value="1"/>
</dbReference>